<name>A0A853J6Z1_9GAMM</name>
<evidence type="ECO:0000313" key="2">
    <source>
        <dbReference type="Proteomes" id="UP000578091"/>
    </source>
</evidence>
<dbReference type="InterPro" id="IPR016181">
    <property type="entry name" value="Acyl_CoA_acyltransferase"/>
</dbReference>
<protein>
    <recommendedName>
        <fullName evidence="3">GNAT family N-acetyltransferase</fullName>
    </recommendedName>
</protein>
<organism evidence="1 2">
    <name type="scientific">Luteimonas salinisoli</name>
    <dbReference type="NCBI Taxonomy" id="2752307"/>
    <lineage>
        <taxon>Bacteria</taxon>
        <taxon>Pseudomonadati</taxon>
        <taxon>Pseudomonadota</taxon>
        <taxon>Gammaproteobacteria</taxon>
        <taxon>Lysobacterales</taxon>
        <taxon>Lysobacteraceae</taxon>
        <taxon>Luteimonas</taxon>
    </lineage>
</organism>
<dbReference type="EMBL" id="JACCKA010000001">
    <property type="protein sequence ID" value="NZA24801.1"/>
    <property type="molecule type" value="Genomic_DNA"/>
</dbReference>
<dbReference type="Gene3D" id="3.40.630.30">
    <property type="match status" value="1"/>
</dbReference>
<evidence type="ECO:0008006" key="3">
    <source>
        <dbReference type="Google" id="ProtNLM"/>
    </source>
</evidence>
<comment type="caution">
    <text evidence="1">The sequence shown here is derived from an EMBL/GenBank/DDBJ whole genome shotgun (WGS) entry which is preliminary data.</text>
</comment>
<sequence length="168" mass="18053">MDVRAAGRDDFTALLALCDAQLRDGAGAGTDRGGFGAARADPLELYEALFDPPRRAWAWLAWADGEAVGYAGATAGCSLLHRRNYLRLESLFVRPRTHAPAAVERRLFLHVLRTADALGCANLQWNLPATLAARLREALPPEAVRTGSVHYVLPLDEHDGGAARQAGG</sequence>
<proteinExistence type="predicted"/>
<dbReference type="SUPFAM" id="SSF55729">
    <property type="entry name" value="Acyl-CoA N-acyltransferases (Nat)"/>
    <property type="match status" value="1"/>
</dbReference>
<dbReference type="RefSeq" id="WP_180676611.1">
    <property type="nucleotide sequence ID" value="NZ_JACCKA010000001.1"/>
</dbReference>
<accession>A0A853J6Z1</accession>
<reference evidence="1 2" key="1">
    <citation type="submission" date="2020-07" db="EMBL/GenBank/DDBJ databases">
        <title>Luteimonas sp. SJ-92.</title>
        <authorList>
            <person name="Huang X.-X."/>
            <person name="Xu L."/>
            <person name="Sun J.-Q."/>
        </authorList>
    </citation>
    <scope>NUCLEOTIDE SEQUENCE [LARGE SCALE GENOMIC DNA]</scope>
    <source>
        <strain evidence="1 2">SJ-92</strain>
    </source>
</reference>
<dbReference type="AlphaFoldDB" id="A0A853J6Z1"/>
<evidence type="ECO:0000313" key="1">
    <source>
        <dbReference type="EMBL" id="NZA24801.1"/>
    </source>
</evidence>
<dbReference type="Proteomes" id="UP000578091">
    <property type="component" value="Unassembled WGS sequence"/>
</dbReference>
<keyword evidence="2" id="KW-1185">Reference proteome</keyword>
<gene>
    <name evidence="1" type="ORF">H0E84_00225</name>
</gene>